<reference evidence="2 3" key="1">
    <citation type="journal article" date="2015" name="Sci. Rep.">
        <title>Unraveling adaptation of Pontibacter korlensis to radiation and infertility in desert through complete genome and comparative transcriptomic analysis.</title>
        <authorList>
            <person name="Dai J."/>
            <person name="Dai W."/>
            <person name="Qiu C."/>
            <person name="Yang Z."/>
            <person name="Zhang Y."/>
            <person name="Zhou M."/>
            <person name="Zhang L."/>
            <person name="Fang C."/>
            <person name="Gao Q."/>
            <person name="Yang Q."/>
            <person name="Li X."/>
            <person name="Wang Z."/>
            <person name="Wang Z."/>
            <person name="Jia Z."/>
            <person name="Chen X."/>
        </authorList>
    </citation>
    <scope>NUCLEOTIDE SEQUENCE [LARGE SCALE GENOMIC DNA]</scope>
    <source>
        <strain evidence="2 3">X14-1T</strain>
    </source>
</reference>
<dbReference type="HOGENOM" id="CLU_035696_0_0_10"/>
<name>A0A0E3ZFW2_9BACT</name>
<dbReference type="InterPro" id="IPR051200">
    <property type="entry name" value="Host-pathogen_enzymatic-act"/>
</dbReference>
<dbReference type="OrthoDB" id="9773938at2"/>
<dbReference type="InterPro" id="IPR011048">
    <property type="entry name" value="Haem_d1_sf"/>
</dbReference>
<evidence type="ECO:0000256" key="1">
    <source>
        <dbReference type="SAM" id="SignalP"/>
    </source>
</evidence>
<accession>A0A0E3ZFW2</accession>
<organism evidence="2 3">
    <name type="scientific">Pontibacter korlensis</name>
    <dbReference type="NCBI Taxonomy" id="400092"/>
    <lineage>
        <taxon>Bacteria</taxon>
        <taxon>Pseudomonadati</taxon>
        <taxon>Bacteroidota</taxon>
        <taxon>Cytophagia</taxon>
        <taxon>Cytophagales</taxon>
        <taxon>Hymenobacteraceae</taxon>
        <taxon>Pontibacter</taxon>
    </lineage>
</organism>
<sequence length="362" mass="39083">MRKLNYFRSFFLAATLAITSLGFTSCDDNNDGPSGAYSEDGVFIVNEGNFGTPNGSISYYNSNSNEVQNGIFSTVNENRPLGDVAQNMVVHGDRAFIVVNNSNKIEVVNAATFKSEGVVEGLSAPRYFVALNNDKGYVTEWLPANADWSYNKGRVSVIDLKSYSVVKTIEVDVQPEQLLIANGKLYVTNQGSDKVTVINTANDAVESSITVTYGPNSLALDRNNTLWVLSSGNKDWNLPQSEHTAGALSKINVSNNTVSSTIIFPNVTASAGKLVTNGSKDKLYFIYNGGVHQQDISATTLNETPLIDRSFYGLGVDPDNGNIYGGDENNWSGDGTVYVYNSNGTQITTFKVGVGPNGFVFN</sequence>
<dbReference type="PROSITE" id="PS51257">
    <property type="entry name" value="PROKAR_LIPOPROTEIN"/>
    <property type="match status" value="1"/>
</dbReference>
<dbReference type="PATRIC" id="fig|400092.3.peg.1823"/>
<dbReference type="STRING" id="400092.PKOR_08255"/>
<keyword evidence="1" id="KW-0732">Signal</keyword>
<dbReference type="Pfam" id="PF16819">
    <property type="entry name" value="DUF5074"/>
    <property type="match status" value="1"/>
</dbReference>
<dbReference type="Proteomes" id="UP000033109">
    <property type="component" value="Chromosome"/>
</dbReference>
<evidence type="ECO:0000313" key="3">
    <source>
        <dbReference type="Proteomes" id="UP000033109"/>
    </source>
</evidence>
<dbReference type="KEGG" id="pko:PKOR_08255"/>
<gene>
    <name evidence="2" type="ORF">PKOR_08255</name>
</gene>
<feature type="chain" id="PRO_5002416478" description="40-residue YVTN family beta-propeller repeat-containing protein" evidence="1">
    <location>
        <begin position="20"/>
        <end position="362"/>
    </location>
</feature>
<protein>
    <recommendedName>
        <fullName evidence="4">40-residue YVTN family beta-propeller repeat-containing protein</fullName>
    </recommendedName>
</protein>
<evidence type="ECO:0008006" key="4">
    <source>
        <dbReference type="Google" id="ProtNLM"/>
    </source>
</evidence>
<keyword evidence="3" id="KW-1185">Reference proteome</keyword>
<evidence type="ECO:0000313" key="2">
    <source>
        <dbReference type="EMBL" id="AKD03114.1"/>
    </source>
</evidence>
<proteinExistence type="predicted"/>
<dbReference type="InterPro" id="IPR011964">
    <property type="entry name" value="YVTN_b-propeller_repeat"/>
</dbReference>
<dbReference type="Gene3D" id="2.130.10.10">
    <property type="entry name" value="YVTN repeat-like/Quinoprotein amine dehydrogenase"/>
    <property type="match status" value="1"/>
</dbReference>
<dbReference type="SUPFAM" id="SSF51004">
    <property type="entry name" value="C-terminal (heme d1) domain of cytochrome cd1-nitrite reductase"/>
    <property type="match status" value="1"/>
</dbReference>
<dbReference type="RefSeq" id="WP_046310137.1">
    <property type="nucleotide sequence ID" value="NZ_CBCSCY010000004.1"/>
</dbReference>
<dbReference type="InterPro" id="IPR031815">
    <property type="entry name" value="DUF5074"/>
</dbReference>
<dbReference type="AlphaFoldDB" id="A0A0E3ZFW2"/>
<dbReference type="InterPro" id="IPR015943">
    <property type="entry name" value="WD40/YVTN_repeat-like_dom_sf"/>
</dbReference>
<feature type="signal peptide" evidence="1">
    <location>
        <begin position="1"/>
        <end position="19"/>
    </location>
</feature>
<dbReference type="PANTHER" id="PTHR47197:SF3">
    <property type="entry name" value="DIHYDRO-HEME D1 DEHYDROGENASE"/>
    <property type="match status" value="1"/>
</dbReference>
<dbReference type="EMBL" id="CP009621">
    <property type="protein sequence ID" value="AKD03114.1"/>
    <property type="molecule type" value="Genomic_DNA"/>
</dbReference>
<dbReference type="NCBIfam" id="TIGR02276">
    <property type="entry name" value="beta_rpt_yvtn"/>
    <property type="match status" value="1"/>
</dbReference>
<dbReference type="PANTHER" id="PTHR47197">
    <property type="entry name" value="PROTEIN NIRF"/>
    <property type="match status" value="1"/>
</dbReference>